<accession>A0ABM4DKP6</accession>
<dbReference type="RefSeq" id="XP_065675112.1">
    <property type="nucleotide sequence ID" value="XM_065819040.1"/>
</dbReference>
<keyword evidence="5 17" id="KW-0812">Transmembrane</keyword>
<evidence type="ECO:0000256" key="12">
    <source>
        <dbReference type="ARBA" id="ARBA00024169"/>
    </source>
</evidence>
<proteinExistence type="inferred from homology"/>
<feature type="transmembrane region" description="Helical" evidence="17">
    <location>
        <begin position="169"/>
        <end position="187"/>
    </location>
</feature>
<evidence type="ECO:0000256" key="9">
    <source>
        <dbReference type="ARBA" id="ARBA00023065"/>
    </source>
</evidence>
<dbReference type="PANTHER" id="PTHR31462">
    <property type="entry name" value="ENDOSOMAL/LYSOSOMAL POTASSIUM CHANNEL TMEM175"/>
    <property type="match status" value="1"/>
</dbReference>
<keyword evidence="3" id="KW-0813">Transport</keyword>
<comment type="subcellular location">
    <subcellularLocation>
        <location evidence="1">Membrane</location>
        <topology evidence="1">Multi-pass membrane protein</topology>
    </subcellularLocation>
</comment>
<evidence type="ECO:0000256" key="7">
    <source>
        <dbReference type="ARBA" id="ARBA00022958"/>
    </source>
</evidence>
<evidence type="ECO:0000256" key="8">
    <source>
        <dbReference type="ARBA" id="ARBA00022989"/>
    </source>
</evidence>
<keyword evidence="4" id="KW-0633">Potassium transport</keyword>
<keyword evidence="9" id="KW-0406">Ion transport</keyword>
<keyword evidence="10 17" id="KW-0472">Membrane</keyword>
<feature type="transmembrane region" description="Helical" evidence="17">
    <location>
        <begin position="97"/>
        <end position="119"/>
    </location>
</feature>
<keyword evidence="8 17" id="KW-1133">Transmembrane helix</keyword>
<evidence type="ECO:0000313" key="19">
    <source>
        <dbReference type="RefSeq" id="XP_065675112.1"/>
    </source>
</evidence>
<feature type="transmembrane region" description="Helical" evidence="17">
    <location>
        <begin position="436"/>
        <end position="458"/>
    </location>
</feature>
<evidence type="ECO:0000256" key="15">
    <source>
        <dbReference type="ARBA" id="ARBA00034544"/>
    </source>
</evidence>
<keyword evidence="18" id="KW-1185">Reference proteome</keyword>
<keyword evidence="11" id="KW-0407">Ion channel</keyword>
<evidence type="ECO:0000256" key="17">
    <source>
        <dbReference type="SAM" id="Phobius"/>
    </source>
</evidence>
<comment type="catalytic activity">
    <reaction evidence="14">
        <text>K(+)(in) = K(+)(out)</text>
        <dbReference type="Rhea" id="RHEA:29463"/>
        <dbReference type="ChEBI" id="CHEBI:29103"/>
    </reaction>
</comment>
<feature type="transmembrane region" description="Helical" evidence="17">
    <location>
        <begin position="199"/>
        <end position="223"/>
    </location>
</feature>
<reference evidence="19" key="1">
    <citation type="submission" date="2025-08" db="UniProtKB">
        <authorList>
            <consortium name="RefSeq"/>
        </authorList>
    </citation>
    <scope>IDENTIFICATION</scope>
</reference>
<feature type="transmembrane region" description="Helical" evidence="17">
    <location>
        <begin position="244"/>
        <end position="266"/>
    </location>
</feature>
<evidence type="ECO:0000256" key="14">
    <source>
        <dbReference type="ARBA" id="ARBA00034430"/>
    </source>
</evidence>
<evidence type="ECO:0000256" key="11">
    <source>
        <dbReference type="ARBA" id="ARBA00023303"/>
    </source>
</evidence>
<keyword evidence="6" id="KW-0631">Potassium channel</keyword>
<evidence type="ECO:0000313" key="18">
    <source>
        <dbReference type="Proteomes" id="UP001652625"/>
    </source>
</evidence>
<comment type="catalytic activity">
    <reaction evidence="12">
        <text>H(+)(in) = H(+)(out)</text>
        <dbReference type="Rhea" id="RHEA:34979"/>
        <dbReference type="ChEBI" id="CHEBI:15378"/>
    </reaction>
</comment>
<keyword evidence="7" id="KW-0630">Potassium</keyword>
<evidence type="ECO:0000256" key="1">
    <source>
        <dbReference type="ARBA" id="ARBA00004141"/>
    </source>
</evidence>
<evidence type="ECO:0000256" key="16">
    <source>
        <dbReference type="ARBA" id="ARBA00044317"/>
    </source>
</evidence>
<feature type="transmembrane region" description="Helical" evidence="17">
    <location>
        <begin position="506"/>
        <end position="529"/>
    </location>
</feature>
<protein>
    <recommendedName>
        <fullName evidence="15">Endosomal/lysosomal proton channel TMEM175</fullName>
    </recommendedName>
    <alternativeName>
        <fullName evidence="16">Potassium channel TMEM175</fullName>
    </alternativeName>
    <alternativeName>
        <fullName evidence="13">Transmembrane protein 175</fullName>
    </alternativeName>
</protein>
<evidence type="ECO:0000256" key="3">
    <source>
        <dbReference type="ARBA" id="ARBA00022448"/>
    </source>
</evidence>
<evidence type="ECO:0000256" key="10">
    <source>
        <dbReference type="ARBA" id="ARBA00023136"/>
    </source>
</evidence>
<comment type="similarity">
    <text evidence="2">Belongs to the TMEM175 family.</text>
</comment>
<dbReference type="Proteomes" id="UP001652625">
    <property type="component" value="Chromosome 15"/>
</dbReference>
<feature type="transmembrane region" description="Helical" evidence="17">
    <location>
        <begin position="405"/>
        <end position="424"/>
    </location>
</feature>
<evidence type="ECO:0000256" key="2">
    <source>
        <dbReference type="ARBA" id="ARBA00006920"/>
    </source>
</evidence>
<evidence type="ECO:0000256" key="6">
    <source>
        <dbReference type="ARBA" id="ARBA00022826"/>
    </source>
</evidence>
<dbReference type="Pfam" id="PF06736">
    <property type="entry name" value="TMEM175"/>
    <property type="match status" value="2"/>
</dbReference>
<sequence length="566" mass="65696">MVSENESFSKTTNSTNFDENLDESLIQKNNLTKSEPKIFLRLFKKRKVLSEDQNEVSMALVNYKNKLKHLEEHYDIHVNDIMPDLLHRGDIVSPQRMLGYVDAMMATCATFLVIPLRKIKDISPNHFLGDHLYENRTEFIMFLLGYLVVLTIWESINIRSLLIKRVDDILLFMTMFTMFLTSLLPFSLSLEGHYPGETISVWITCSLLALIELTDLCVLFYSMEHPSILHVELHTWTKVERRRFRNMLCLQNIFNIVFFIMGSLFILLNHVLAWVFIAMIILMPPFKKLFFYIRRHTVSQTKIEKSPFFFHFTKGNISIERVTAMSDAAFAIIACILILDITIDEFPTYQNVLNHGLTYELMHMKKDFFIYFGIFAIISTLWYSNHGVLHLFKSTNVIIVYLQKISLALACLTPLAGNMVVVYATNQNRDAKKSILVTSLVIFFSSTFNLIILIYGLYTKEKYLHCWAVGNMKKNKYQQIYTVLKAANFPFWSFLCTLGSRMPVSIIFYIMCGCFCCSIATFIGLKLIFDRLIGKKKFLLRKITDPKIPKNSEDIPTNSENAKNED</sequence>
<feature type="transmembrane region" description="Helical" evidence="17">
    <location>
        <begin position="139"/>
        <end position="157"/>
    </location>
</feature>
<dbReference type="InterPro" id="IPR010617">
    <property type="entry name" value="TMEM175-like"/>
</dbReference>
<dbReference type="PANTHER" id="PTHR31462:SF5">
    <property type="entry name" value="ENDOSOMAL_LYSOSOMAL PROTON CHANNEL TMEM175"/>
    <property type="match status" value="1"/>
</dbReference>
<evidence type="ECO:0000256" key="5">
    <source>
        <dbReference type="ARBA" id="ARBA00022692"/>
    </source>
</evidence>
<gene>
    <name evidence="19" type="primary">LOC136091444</name>
</gene>
<evidence type="ECO:0000256" key="4">
    <source>
        <dbReference type="ARBA" id="ARBA00022538"/>
    </source>
</evidence>
<evidence type="ECO:0000256" key="13">
    <source>
        <dbReference type="ARBA" id="ARBA00030477"/>
    </source>
</evidence>
<name>A0ABM4DKP6_HYDVU</name>
<feature type="transmembrane region" description="Helical" evidence="17">
    <location>
        <begin position="368"/>
        <end position="384"/>
    </location>
</feature>
<organism evidence="18 19">
    <name type="scientific">Hydra vulgaris</name>
    <name type="common">Hydra</name>
    <name type="synonym">Hydra attenuata</name>
    <dbReference type="NCBI Taxonomy" id="6087"/>
    <lineage>
        <taxon>Eukaryota</taxon>
        <taxon>Metazoa</taxon>
        <taxon>Cnidaria</taxon>
        <taxon>Hydrozoa</taxon>
        <taxon>Hydroidolina</taxon>
        <taxon>Anthoathecata</taxon>
        <taxon>Aplanulata</taxon>
        <taxon>Hydridae</taxon>
        <taxon>Hydra</taxon>
    </lineage>
</organism>
<dbReference type="GeneID" id="136091444"/>
<feature type="transmembrane region" description="Helical" evidence="17">
    <location>
        <begin position="272"/>
        <end position="293"/>
    </location>
</feature>